<keyword evidence="2" id="KW-1185">Reference proteome</keyword>
<dbReference type="Proteomes" id="UP000600877">
    <property type="component" value="Unassembled WGS sequence"/>
</dbReference>
<accession>A0ABQ2YCS1</accession>
<sequence>MRAGTLPAATGTGRVLPSRFPCPAPTLMHIVRFADCPPSPWKNGGGITRQLLIRPAAANLDDFALRVSVADVDSDGPFSRFDGIDRTLTLLEGGGLQLQRDGAPLATLQTDSPLLHFAGEWPISSRRLAGKVRDFNIMTRRSRCRHRAERLSLDGSLTLAHDGPLLLFLAQGDAVTVNGGEVSDRLRPFDLLWREQAGTLQLHSDNACQLLLAHVVFGDAGTDGDD</sequence>
<dbReference type="InterPro" id="IPR011051">
    <property type="entry name" value="RmlC_Cupin_sf"/>
</dbReference>
<gene>
    <name evidence="1" type="ORF">GCM10011290_03810</name>
</gene>
<evidence type="ECO:0000313" key="1">
    <source>
        <dbReference type="EMBL" id="GGX79597.1"/>
    </source>
</evidence>
<dbReference type="PANTHER" id="PTHR37943:SF1">
    <property type="entry name" value="PROTEIN VES"/>
    <property type="match status" value="1"/>
</dbReference>
<name>A0ABQ2YCS1_9NEIS</name>
<dbReference type="PANTHER" id="PTHR37943">
    <property type="entry name" value="PROTEIN VES"/>
    <property type="match status" value="1"/>
</dbReference>
<dbReference type="Pfam" id="PF05962">
    <property type="entry name" value="HutD"/>
    <property type="match status" value="1"/>
</dbReference>
<dbReference type="EMBL" id="BMYW01000001">
    <property type="protein sequence ID" value="GGX79597.1"/>
    <property type="molecule type" value="Genomic_DNA"/>
</dbReference>
<proteinExistence type="predicted"/>
<dbReference type="SUPFAM" id="SSF51182">
    <property type="entry name" value="RmlC-like cupins"/>
    <property type="match status" value="1"/>
</dbReference>
<organism evidence="1 2">
    <name type="scientific">Vogesella alkaliphila</name>
    <dbReference type="NCBI Taxonomy" id="1193621"/>
    <lineage>
        <taxon>Bacteria</taxon>
        <taxon>Pseudomonadati</taxon>
        <taxon>Pseudomonadota</taxon>
        <taxon>Betaproteobacteria</taxon>
        <taxon>Neisseriales</taxon>
        <taxon>Chromobacteriaceae</taxon>
        <taxon>Vogesella</taxon>
    </lineage>
</organism>
<dbReference type="CDD" id="cd20293">
    <property type="entry name" value="cupin_HutD_N"/>
    <property type="match status" value="1"/>
</dbReference>
<evidence type="ECO:0000313" key="2">
    <source>
        <dbReference type="Proteomes" id="UP000600877"/>
    </source>
</evidence>
<dbReference type="InterPro" id="IPR014710">
    <property type="entry name" value="RmlC-like_jellyroll"/>
</dbReference>
<protein>
    <submittedName>
        <fullName evidence="1">HutD-family protein</fullName>
    </submittedName>
</protein>
<dbReference type="Gene3D" id="2.60.120.10">
    <property type="entry name" value="Jelly Rolls"/>
    <property type="match status" value="1"/>
</dbReference>
<dbReference type="InterPro" id="IPR010282">
    <property type="entry name" value="Uncharacterised_HutD/Ves"/>
</dbReference>
<reference evidence="2" key="1">
    <citation type="journal article" date="2019" name="Int. J. Syst. Evol. Microbiol.">
        <title>The Global Catalogue of Microorganisms (GCM) 10K type strain sequencing project: providing services to taxonomists for standard genome sequencing and annotation.</title>
        <authorList>
            <consortium name="The Broad Institute Genomics Platform"/>
            <consortium name="The Broad Institute Genome Sequencing Center for Infectious Disease"/>
            <person name="Wu L."/>
            <person name="Ma J."/>
        </authorList>
    </citation>
    <scope>NUCLEOTIDE SEQUENCE [LARGE SCALE GENOMIC DNA]</scope>
    <source>
        <strain evidence="2">KCTC 32041</strain>
    </source>
</reference>
<comment type="caution">
    <text evidence="1">The sequence shown here is derived from an EMBL/GenBank/DDBJ whole genome shotgun (WGS) entry which is preliminary data.</text>
</comment>